<organism evidence="1 2">
    <name type="scientific">Macrococcoides canis</name>
    <dbReference type="NCBI Taxonomy" id="1855823"/>
    <lineage>
        <taxon>Bacteria</taxon>
        <taxon>Bacillati</taxon>
        <taxon>Bacillota</taxon>
        <taxon>Bacilli</taxon>
        <taxon>Bacillales</taxon>
        <taxon>Staphylococcaceae</taxon>
        <taxon>Macrococcoides</taxon>
    </lineage>
</organism>
<protein>
    <submittedName>
        <fullName evidence="1">Uncharacterized protein</fullName>
    </submittedName>
</protein>
<name>A0A1W7ACL2_9STAP</name>
<accession>A0A1W7ACL2</accession>
<dbReference type="OrthoDB" id="2418501at2"/>
<dbReference type="KEGG" id="mcak:MCCS_17090"/>
<dbReference type="STRING" id="1855823.MCCS_17090"/>
<dbReference type="Proteomes" id="UP000194154">
    <property type="component" value="Chromosome"/>
</dbReference>
<dbReference type="GeneID" id="35295811"/>
<gene>
    <name evidence="1" type="ORF">MCCS_17090</name>
</gene>
<keyword evidence="2" id="KW-1185">Reference proteome</keyword>
<evidence type="ECO:0000313" key="2">
    <source>
        <dbReference type="Proteomes" id="UP000194154"/>
    </source>
</evidence>
<dbReference type="RefSeq" id="WP_086042906.1">
    <property type="nucleotide sequence ID" value="NZ_CBCRZA010000004.1"/>
</dbReference>
<sequence>MSDIIIFPKLEDNLRRQIHQAMKSSRYEDAYDLFITFEKHFELNADDQLLKLECLYQLESFLELKEESSILLNQGHPAYNEIIPYFLESLMYYKQYQTVVELIEMLRQENVDQKLLMTLMPLYDEAAQALEAKRRVSRKFIMTFQSSDSNAQCDLILRLIDEEDFAYQMSFLHILESNTLHPKVISFILQYLRMAQCDKTVTITKFDHTKQVEIAQLNRVETSEFQEVVYGVYFYIQREMPSAADHAFAFMKQHHLLLYPLEFEYFDKQHIDLIIQTYAHYILQLFTDIKSDDLGKQHTIDIMSKIDQLEKYNH</sequence>
<evidence type="ECO:0000313" key="1">
    <source>
        <dbReference type="EMBL" id="ARQ07345.1"/>
    </source>
</evidence>
<proteinExistence type="predicted"/>
<dbReference type="AlphaFoldDB" id="A0A1W7ACL2"/>
<dbReference type="EMBL" id="CP021059">
    <property type="protein sequence ID" value="ARQ07345.1"/>
    <property type="molecule type" value="Genomic_DNA"/>
</dbReference>
<reference evidence="1 2" key="1">
    <citation type="journal article" date="2017" name="Int. J. Syst. Evol. Microbiol.">
        <title>Macrococcus canis sp. nov., a skin bacterium associated with infections in dogs.</title>
        <authorList>
            <person name="Gobeli Brawand S."/>
            <person name="Cotting K."/>
            <person name="Gomez-Sanz E."/>
            <person name="Collaud A."/>
            <person name="Thomann A."/>
            <person name="Brodard I."/>
            <person name="Rodriguez-Campos S."/>
            <person name="Strauss C."/>
            <person name="Perreten V."/>
        </authorList>
    </citation>
    <scope>NUCLEOTIDE SEQUENCE [LARGE SCALE GENOMIC DNA]</scope>
    <source>
        <strain evidence="1 2">KM45013</strain>
    </source>
</reference>